<dbReference type="CDD" id="cd05247">
    <property type="entry name" value="UDP_G4E_1_SDR_e"/>
    <property type="match status" value="1"/>
</dbReference>
<protein>
    <recommendedName>
        <fullName evidence="6 10">UDP-glucose 4-epimerase</fullName>
        <ecNumber evidence="5 10">5.1.3.2</ecNumber>
    </recommendedName>
</protein>
<accession>A0A095WYV0</accession>
<dbReference type="Pfam" id="PF01370">
    <property type="entry name" value="Epimerase"/>
    <property type="match status" value="1"/>
</dbReference>
<dbReference type="HOGENOM" id="CLU_007383_1_10_6"/>
<comment type="subunit">
    <text evidence="10">Homodimer.</text>
</comment>
<evidence type="ECO:0000256" key="3">
    <source>
        <dbReference type="ARBA" id="ARBA00004947"/>
    </source>
</evidence>
<keyword evidence="8 10" id="KW-0413">Isomerase</keyword>
<evidence type="ECO:0000313" key="13">
    <source>
        <dbReference type="Proteomes" id="UP000029640"/>
    </source>
</evidence>
<dbReference type="eggNOG" id="COG1087">
    <property type="taxonomic scope" value="Bacteria"/>
</dbReference>
<evidence type="ECO:0000256" key="6">
    <source>
        <dbReference type="ARBA" id="ARBA00018569"/>
    </source>
</evidence>
<evidence type="ECO:0000256" key="9">
    <source>
        <dbReference type="ARBA" id="ARBA00023277"/>
    </source>
</evidence>
<keyword evidence="9 10" id="KW-0119">Carbohydrate metabolism</keyword>
<name>A0A095WYV0_9GAMM</name>
<comment type="pathway">
    <text evidence="3 10">Carbohydrate metabolism; galactose metabolism.</text>
</comment>
<evidence type="ECO:0000256" key="2">
    <source>
        <dbReference type="ARBA" id="ARBA00001911"/>
    </source>
</evidence>
<proteinExistence type="inferred from homology"/>
<evidence type="ECO:0000256" key="8">
    <source>
        <dbReference type="ARBA" id="ARBA00023235"/>
    </source>
</evidence>
<keyword evidence="7 10" id="KW-0520">NAD</keyword>
<dbReference type="PANTHER" id="PTHR43725">
    <property type="entry name" value="UDP-GLUCOSE 4-EPIMERASE"/>
    <property type="match status" value="1"/>
</dbReference>
<dbReference type="GO" id="GO:0003978">
    <property type="term" value="F:UDP-glucose 4-epimerase activity"/>
    <property type="evidence" value="ECO:0007669"/>
    <property type="project" value="UniProtKB-UniRule"/>
</dbReference>
<evidence type="ECO:0000256" key="1">
    <source>
        <dbReference type="ARBA" id="ARBA00000083"/>
    </source>
</evidence>
<dbReference type="Proteomes" id="UP000029640">
    <property type="component" value="Unassembled WGS sequence"/>
</dbReference>
<dbReference type="PATRIC" id="fig|1265313.6.peg.1540"/>
<evidence type="ECO:0000256" key="4">
    <source>
        <dbReference type="ARBA" id="ARBA00007637"/>
    </source>
</evidence>
<dbReference type="InterPro" id="IPR036291">
    <property type="entry name" value="NAD(P)-bd_dom_sf"/>
</dbReference>
<comment type="caution">
    <text evidence="12">The sequence shown here is derived from an EMBL/GenBank/DDBJ whole genome shotgun (WGS) entry which is preliminary data.</text>
</comment>
<dbReference type="RefSeq" id="WP_035515672.1">
    <property type="nucleotide sequence ID" value="NZ_KN234757.1"/>
</dbReference>
<dbReference type="UniPathway" id="UPA00214"/>
<dbReference type="InterPro" id="IPR001509">
    <property type="entry name" value="Epimerase_deHydtase"/>
</dbReference>
<dbReference type="AlphaFoldDB" id="A0A095WYV0"/>
<dbReference type="STRING" id="1265313.HRUBRA_01556"/>
<dbReference type="InterPro" id="IPR005886">
    <property type="entry name" value="UDP_G4E"/>
</dbReference>
<dbReference type="EMBL" id="AUVB01000046">
    <property type="protein sequence ID" value="KGE03809.1"/>
    <property type="molecule type" value="Genomic_DNA"/>
</dbReference>
<evidence type="ECO:0000256" key="10">
    <source>
        <dbReference type="RuleBase" id="RU366046"/>
    </source>
</evidence>
<gene>
    <name evidence="12" type="ORF">HRUBRA_01556</name>
</gene>
<evidence type="ECO:0000256" key="7">
    <source>
        <dbReference type="ARBA" id="ARBA00023027"/>
    </source>
</evidence>
<dbReference type="EC" id="5.1.3.2" evidence="5 10"/>
<dbReference type="Gene3D" id="3.40.50.720">
    <property type="entry name" value="NAD(P)-binding Rossmann-like Domain"/>
    <property type="match status" value="1"/>
</dbReference>
<evidence type="ECO:0000313" key="12">
    <source>
        <dbReference type="EMBL" id="KGE03809.1"/>
    </source>
</evidence>
<comment type="catalytic activity">
    <reaction evidence="1 10">
        <text>UDP-alpha-D-glucose = UDP-alpha-D-galactose</text>
        <dbReference type="Rhea" id="RHEA:22168"/>
        <dbReference type="ChEBI" id="CHEBI:58885"/>
        <dbReference type="ChEBI" id="CHEBI:66914"/>
        <dbReference type="EC" id="5.1.3.2"/>
    </reaction>
</comment>
<comment type="similarity">
    <text evidence="4 10">Belongs to the NAD(P)-dependent epimerase/dehydratase family.</text>
</comment>
<evidence type="ECO:0000259" key="11">
    <source>
        <dbReference type="Pfam" id="PF01370"/>
    </source>
</evidence>
<dbReference type="SUPFAM" id="SSF51735">
    <property type="entry name" value="NAD(P)-binding Rossmann-fold domains"/>
    <property type="match status" value="1"/>
</dbReference>
<dbReference type="Gene3D" id="3.90.25.10">
    <property type="entry name" value="UDP-galactose 4-epimerase, domain 1"/>
    <property type="match status" value="1"/>
</dbReference>
<sequence length="333" mass="35475">MHFLVTGGAGYIGSHLVRALLAREDEATIVDDFSTGHRWAIQGREVIEVDLRDLAGLRRTLAGRHFDGVFHFAAKSLVGESQAQPLLYWQNNVAGTANLLQVANDNGWGRVVFSSTAAVYGNPETPRITEAHPTQPINVYGETKLAVERLLRDVSGAGKVAACSLRYFNAAGAADDASLGEAHEPETHLIPNALRAASGNAPALTVFGDDYDTPDGTCLRDYIHVEDLADAHLLAMDHLAAGGGFAAYNLGSGAGYSVRQVLDVCEQVVGRPIPHSIGARRAGDPPVLVAATELAQDCLGWTPRRASLRAIVESAWAWEQKGRPAAGGLTRRA</sequence>
<reference evidence="12 13" key="1">
    <citation type="journal article" date="2014" name="Genome Announc.">
        <title>Genome Sequence of Gammaproteobacterial Pseudohaliea rubra Type Strain DSM 19751, Isolated from Coastal Seawater of the Mediterranean Sea.</title>
        <authorList>
            <person name="Spring S."/>
            <person name="Fiebig A."/>
            <person name="Riedel T."/>
            <person name="Goker M."/>
            <person name="Klenk H.P."/>
        </authorList>
    </citation>
    <scope>NUCLEOTIDE SEQUENCE [LARGE SCALE GENOMIC DNA]</scope>
    <source>
        <strain evidence="12 13">DSM 19751</strain>
    </source>
</reference>
<dbReference type="PANTHER" id="PTHR43725:SF53">
    <property type="entry name" value="UDP-ARABINOSE 4-EPIMERASE 1"/>
    <property type="match status" value="1"/>
</dbReference>
<keyword evidence="13" id="KW-1185">Reference proteome</keyword>
<dbReference type="GO" id="GO:0033499">
    <property type="term" value="P:galactose catabolic process via UDP-galactose, Leloir pathway"/>
    <property type="evidence" value="ECO:0007669"/>
    <property type="project" value="TreeGrafter"/>
</dbReference>
<dbReference type="NCBIfam" id="TIGR01179">
    <property type="entry name" value="galE"/>
    <property type="match status" value="1"/>
</dbReference>
<evidence type="ECO:0000256" key="5">
    <source>
        <dbReference type="ARBA" id="ARBA00013189"/>
    </source>
</evidence>
<dbReference type="OrthoDB" id="9803010at2"/>
<comment type="cofactor">
    <cofactor evidence="2 10">
        <name>NAD(+)</name>
        <dbReference type="ChEBI" id="CHEBI:57540"/>
    </cofactor>
</comment>
<organism evidence="12 13">
    <name type="scientific">Pseudohaliea rubra DSM 19751</name>
    <dbReference type="NCBI Taxonomy" id="1265313"/>
    <lineage>
        <taxon>Bacteria</taxon>
        <taxon>Pseudomonadati</taxon>
        <taxon>Pseudomonadota</taxon>
        <taxon>Gammaproteobacteria</taxon>
        <taxon>Cellvibrionales</taxon>
        <taxon>Halieaceae</taxon>
        <taxon>Pseudohaliea</taxon>
    </lineage>
</organism>
<feature type="domain" description="NAD-dependent epimerase/dehydratase" evidence="11">
    <location>
        <begin position="4"/>
        <end position="251"/>
    </location>
</feature>